<dbReference type="Pfam" id="PF08284">
    <property type="entry name" value="RVP_2"/>
    <property type="match status" value="1"/>
</dbReference>
<name>A0ABM3QS57_SPIOL</name>
<dbReference type="Proteomes" id="UP000813463">
    <property type="component" value="Chromosome 5"/>
</dbReference>
<dbReference type="CDD" id="cd00303">
    <property type="entry name" value="retropepsin_like"/>
    <property type="match status" value="1"/>
</dbReference>
<keyword evidence="1" id="KW-1185">Reference proteome</keyword>
<evidence type="ECO:0000313" key="1">
    <source>
        <dbReference type="Proteomes" id="UP000813463"/>
    </source>
</evidence>
<dbReference type="PANTHER" id="PTHR15503">
    <property type="entry name" value="LDOC1 RELATED"/>
    <property type="match status" value="1"/>
</dbReference>
<protein>
    <recommendedName>
        <fullName evidence="3">Ty3-gypsy retrotransposon protein</fullName>
    </recommendedName>
</protein>
<reference evidence="1" key="1">
    <citation type="journal article" date="2021" name="Nat. Commun.">
        <title>Genomic analyses provide insights into spinach domestication and the genetic basis of agronomic traits.</title>
        <authorList>
            <person name="Cai X."/>
            <person name="Sun X."/>
            <person name="Xu C."/>
            <person name="Sun H."/>
            <person name="Wang X."/>
            <person name="Ge C."/>
            <person name="Zhang Z."/>
            <person name="Wang Q."/>
            <person name="Fei Z."/>
            <person name="Jiao C."/>
            <person name="Wang Q."/>
        </authorList>
    </citation>
    <scope>NUCLEOTIDE SEQUENCE [LARGE SCALE GENOMIC DNA]</scope>
    <source>
        <strain evidence="1">cv. Varoflay</strain>
    </source>
</reference>
<dbReference type="PANTHER" id="PTHR15503:SF22">
    <property type="entry name" value="TRANSPOSON TY3-I GAG POLYPROTEIN"/>
    <property type="match status" value="1"/>
</dbReference>
<dbReference type="GeneID" id="130461919"/>
<dbReference type="SUPFAM" id="SSF50630">
    <property type="entry name" value="Acid proteases"/>
    <property type="match status" value="1"/>
</dbReference>
<dbReference type="RefSeq" id="XP_056686201.1">
    <property type="nucleotide sequence ID" value="XM_056830223.1"/>
</dbReference>
<sequence>MKDEVTEFQPHISLNSVVGLANPKTIKMVGTIHEQEVVVMIDLGATHNFIALEAVEKLGVELTPSKMFGVSLGTGEAVRGEGECKAVTLQLPGVEITEDFLPLTLGNSDVILGIQWLEKLGTMMTNWKTQTLSFQHNGEVVTIHGDPSLGRTCISLKAMIITLRKEGVVTWLSLMLWRTNYRRKAVNRWYQQGSYRKC</sequence>
<organism evidence="1 2">
    <name type="scientific">Spinacia oleracea</name>
    <name type="common">Spinach</name>
    <dbReference type="NCBI Taxonomy" id="3562"/>
    <lineage>
        <taxon>Eukaryota</taxon>
        <taxon>Viridiplantae</taxon>
        <taxon>Streptophyta</taxon>
        <taxon>Embryophyta</taxon>
        <taxon>Tracheophyta</taxon>
        <taxon>Spermatophyta</taxon>
        <taxon>Magnoliopsida</taxon>
        <taxon>eudicotyledons</taxon>
        <taxon>Gunneridae</taxon>
        <taxon>Pentapetalae</taxon>
        <taxon>Caryophyllales</taxon>
        <taxon>Chenopodiaceae</taxon>
        <taxon>Chenopodioideae</taxon>
        <taxon>Anserineae</taxon>
        <taxon>Spinacia</taxon>
    </lineage>
</organism>
<dbReference type="InterPro" id="IPR032567">
    <property type="entry name" value="RTL1-rel"/>
</dbReference>
<gene>
    <name evidence="2" type="primary">LOC130461919</name>
</gene>
<dbReference type="InterPro" id="IPR021109">
    <property type="entry name" value="Peptidase_aspartic_dom_sf"/>
</dbReference>
<evidence type="ECO:0000313" key="2">
    <source>
        <dbReference type="RefSeq" id="XP_056686201.1"/>
    </source>
</evidence>
<proteinExistence type="predicted"/>
<reference evidence="2" key="2">
    <citation type="submission" date="2025-08" db="UniProtKB">
        <authorList>
            <consortium name="RefSeq"/>
        </authorList>
    </citation>
    <scope>IDENTIFICATION</scope>
    <source>
        <tissue evidence="2">Leaf</tissue>
    </source>
</reference>
<dbReference type="Gene3D" id="2.40.70.10">
    <property type="entry name" value="Acid Proteases"/>
    <property type="match status" value="1"/>
</dbReference>
<accession>A0ABM3QS57</accession>
<evidence type="ECO:0008006" key="3">
    <source>
        <dbReference type="Google" id="ProtNLM"/>
    </source>
</evidence>